<dbReference type="InterPro" id="IPR020617">
    <property type="entry name" value="Thiolase_C"/>
</dbReference>
<dbReference type="SUPFAM" id="SSF53901">
    <property type="entry name" value="Thiolase-like"/>
    <property type="match status" value="2"/>
</dbReference>
<evidence type="ECO:0000256" key="5">
    <source>
        <dbReference type="RuleBase" id="RU003557"/>
    </source>
</evidence>
<name>A0A9E8ZEU4_9CYAN</name>
<dbReference type="RefSeq" id="WP_268612156.1">
    <property type="nucleotide sequence ID" value="NZ_CP113797.1"/>
</dbReference>
<dbReference type="PANTHER" id="PTHR18919:SF107">
    <property type="entry name" value="ACETYL-COA ACETYLTRANSFERASE, CYTOSOLIC"/>
    <property type="match status" value="1"/>
</dbReference>
<dbReference type="PROSITE" id="PS00737">
    <property type="entry name" value="THIOLASE_2"/>
    <property type="match status" value="1"/>
</dbReference>
<dbReference type="InterPro" id="IPR020613">
    <property type="entry name" value="Thiolase_CS"/>
</dbReference>
<evidence type="ECO:0000256" key="1">
    <source>
        <dbReference type="ARBA" id="ARBA00010982"/>
    </source>
</evidence>
<dbReference type="Pfam" id="PF00108">
    <property type="entry name" value="Thiolase_N"/>
    <property type="match status" value="1"/>
</dbReference>
<organism evidence="8 9">
    <name type="scientific">Thermocoleostomius sinensis A174</name>
    <dbReference type="NCBI Taxonomy" id="2016057"/>
    <lineage>
        <taxon>Bacteria</taxon>
        <taxon>Bacillati</taxon>
        <taxon>Cyanobacteriota</taxon>
        <taxon>Cyanophyceae</taxon>
        <taxon>Oculatellales</taxon>
        <taxon>Oculatellaceae</taxon>
        <taxon>Thermocoleostomius</taxon>
    </lineage>
</organism>
<dbReference type="InterPro" id="IPR016039">
    <property type="entry name" value="Thiolase-like"/>
</dbReference>
<evidence type="ECO:0000256" key="3">
    <source>
        <dbReference type="ARBA" id="ARBA00022679"/>
    </source>
</evidence>
<evidence type="ECO:0000256" key="4">
    <source>
        <dbReference type="ARBA" id="ARBA00023315"/>
    </source>
</evidence>
<comment type="similarity">
    <text evidence="1 5">Belongs to the thiolase-like superfamily. Thiolase family.</text>
</comment>
<dbReference type="GO" id="GO:0003985">
    <property type="term" value="F:acetyl-CoA C-acetyltransferase activity"/>
    <property type="evidence" value="ECO:0007669"/>
    <property type="project" value="UniProtKB-EC"/>
</dbReference>
<dbReference type="Gene3D" id="3.40.47.10">
    <property type="match status" value="2"/>
</dbReference>
<dbReference type="KEGG" id="tsin:OXH18_08795"/>
<accession>A0A9E8ZEU4</accession>
<sequence>MIHQQRQEALIVAARRTPIGRVGRSLRTLPVDALMAPVLQAVLADVGLIPDQVDEVILGNAIGPGGNPARLALLTAGFPVQIPGVTIDRQCGSGLEAINLAARLIQAGAADVIIAGGMESVSTAPWRIEKPQSLYELPRFAHRARFAPDGLGDPEMGVSAETVAQKFGISRDRQDQFALNSHLKAIASIQSGRFQLEIVPVAISSTTVVDRDECPRANLTLERLAKLRSAFVEQGTVTVGNTCPINDGAAAVLMVSQSMFEKLELTQGLRVVDAAAVGVDPTVLGIAPVAAIQALLKRQSHQITLEQIDRVEFNEAFAAQVLASLDALEIPEDKVNVGGGAIALGHPYGASGAILMTRLFTEIVHFSALPILPILPRAPRLGLATLGIAGGLGIATLVERYQAS</sequence>
<keyword evidence="3 5" id="KW-0808">Transferase</keyword>
<feature type="domain" description="Thiolase C-terminal" evidence="7">
    <location>
        <begin position="270"/>
        <end position="400"/>
    </location>
</feature>
<gene>
    <name evidence="8" type="ORF">OXH18_08795</name>
</gene>
<dbReference type="AlphaFoldDB" id="A0A9E8ZEU4"/>
<dbReference type="CDD" id="cd00751">
    <property type="entry name" value="thiolase"/>
    <property type="match status" value="1"/>
</dbReference>
<dbReference type="InterPro" id="IPR002155">
    <property type="entry name" value="Thiolase"/>
</dbReference>
<evidence type="ECO:0000256" key="2">
    <source>
        <dbReference type="ARBA" id="ARBA00012705"/>
    </source>
</evidence>
<evidence type="ECO:0000313" key="8">
    <source>
        <dbReference type="EMBL" id="WAL62065.1"/>
    </source>
</evidence>
<dbReference type="Pfam" id="PF02803">
    <property type="entry name" value="Thiolase_C"/>
    <property type="match status" value="1"/>
</dbReference>
<dbReference type="EMBL" id="CP113797">
    <property type="protein sequence ID" value="WAL62065.1"/>
    <property type="molecule type" value="Genomic_DNA"/>
</dbReference>
<protein>
    <recommendedName>
        <fullName evidence="2">acetyl-CoA C-acetyltransferase</fullName>
        <ecNumber evidence="2">2.3.1.9</ecNumber>
    </recommendedName>
</protein>
<dbReference type="InterPro" id="IPR020616">
    <property type="entry name" value="Thiolase_N"/>
</dbReference>
<dbReference type="PIRSF" id="PIRSF000429">
    <property type="entry name" value="Ac-CoA_Ac_transf"/>
    <property type="match status" value="1"/>
</dbReference>
<dbReference type="PANTHER" id="PTHR18919">
    <property type="entry name" value="ACETYL-COA C-ACYLTRANSFERASE"/>
    <property type="match status" value="1"/>
</dbReference>
<dbReference type="NCBIfam" id="TIGR01930">
    <property type="entry name" value="AcCoA-C-Actrans"/>
    <property type="match status" value="1"/>
</dbReference>
<keyword evidence="9" id="KW-1185">Reference proteome</keyword>
<evidence type="ECO:0000313" key="9">
    <source>
        <dbReference type="Proteomes" id="UP001163152"/>
    </source>
</evidence>
<keyword evidence="4 5" id="KW-0012">Acyltransferase</keyword>
<dbReference type="Proteomes" id="UP001163152">
    <property type="component" value="Chromosome"/>
</dbReference>
<proteinExistence type="inferred from homology"/>
<evidence type="ECO:0000259" key="6">
    <source>
        <dbReference type="Pfam" id="PF00108"/>
    </source>
</evidence>
<evidence type="ECO:0000259" key="7">
    <source>
        <dbReference type="Pfam" id="PF02803"/>
    </source>
</evidence>
<reference evidence="8" key="1">
    <citation type="submission" date="2022-12" db="EMBL/GenBank/DDBJ databases">
        <title>Polyphasic identification of a Novel Hot-Spring Cyanobacterium Ocullathermofonsia sinensis gen nov. sp. nov. and Genomic Insights on its Adaptations to the Thermal Habitat.</title>
        <authorList>
            <person name="Daroch M."/>
            <person name="Tang J."/>
            <person name="Jiang Y."/>
        </authorList>
    </citation>
    <scope>NUCLEOTIDE SEQUENCE</scope>
    <source>
        <strain evidence="8">PKUAC-SCTA174</strain>
    </source>
</reference>
<dbReference type="EC" id="2.3.1.9" evidence="2"/>
<feature type="domain" description="Thiolase N-terminal" evidence="6">
    <location>
        <begin position="10"/>
        <end position="258"/>
    </location>
</feature>